<evidence type="ECO:0000313" key="2">
    <source>
        <dbReference type="EMBL" id="OMO52699.1"/>
    </source>
</evidence>
<keyword evidence="3" id="KW-1185">Reference proteome</keyword>
<evidence type="ECO:0000313" key="3">
    <source>
        <dbReference type="Proteomes" id="UP000187203"/>
    </source>
</evidence>
<sequence length="64" mass="6461">MPKPNHALGCVDGAAFGAAAGVAAIATATLYPPPNPTSHYAGSPFPCICSLQSASLGYLFLRLI</sequence>
<feature type="transmembrane region" description="Helical" evidence="1">
    <location>
        <begin position="7"/>
        <end position="31"/>
    </location>
</feature>
<keyword evidence="1" id="KW-1133">Transmembrane helix</keyword>
<dbReference type="Proteomes" id="UP000187203">
    <property type="component" value="Unassembled WGS sequence"/>
</dbReference>
<dbReference type="AlphaFoldDB" id="A0A1R3G3Q5"/>
<gene>
    <name evidence="2" type="ORF">COLO4_37035</name>
</gene>
<keyword evidence="1" id="KW-0812">Transmembrane</keyword>
<comment type="caution">
    <text evidence="2">The sequence shown here is derived from an EMBL/GenBank/DDBJ whole genome shotgun (WGS) entry which is preliminary data.</text>
</comment>
<reference evidence="3" key="1">
    <citation type="submission" date="2013-09" db="EMBL/GenBank/DDBJ databases">
        <title>Corchorus olitorius genome sequencing.</title>
        <authorList>
            <person name="Alam M."/>
            <person name="Haque M.S."/>
            <person name="Islam M.S."/>
            <person name="Emdad E.M."/>
            <person name="Islam M.M."/>
            <person name="Ahmed B."/>
            <person name="Halim A."/>
            <person name="Hossen Q.M.M."/>
            <person name="Hossain M.Z."/>
            <person name="Ahmed R."/>
            <person name="Khan M.M."/>
            <person name="Islam R."/>
            <person name="Rashid M.M."/>
            <person name="Khan S.A."/>
            <person name="Rahman M.S."/>
            <person name="Alam M."/>
            <person name="Yahiya A.S."/>
            <person name="Khan M.S."/>
            <person name="Azam M.S."/>
            <person name="Haque T."/>
            <person name="Lashkar M.Z.H."/>
            <person name="Akhand A.I."/>
            <person name="Morshed G."/>
            <person name="Roy S."/>
            <person name="Uddin K.S."/>
            <person name="Rabeya T."/>
            <person name="Hossain A.S."/>
            <person name="Chowdhury A."/>
            <person name="Snigdha A.R."/>
            <person name="Mortoza M.S."/>
            <person name="Matin S.A."/>
            <person name="Hoque S.M.E."/>
            <person name="Islam M.K."/>
            <person name="Roy D.K."/>
            <person name="Haider R."/>
            <person name="Moosa M.M."/>
            <person name="Elias S.M."/>
            <person name="Hasan A.M."/>
            <person name="Jahan S."/>
            <person name="Shafiuddin M."/>
            <person name="Mahmood N."/>
            <person name="Shommy N.S."/>
        </authorList>
    </citation>
    <scope>NUCLEOTIDE SEQUENCE [LARGE SCALE GENOMIC DNA]</scope>
    <source>
        <strain evidence="3">cv. O-4</strain>
    </source>
</reference>
<dbReference type="EMBL" id="AWUE01023797">
    <property type="protein sequence ID" value="OMO52699.1"/>
    <property type="molecule type" value="Genomic_DNA"/>
</dbReference>
<name>A0A1R3G3Q5_9ROSI</name>
<proteinExistence type="predicted"/>
<keyword evidence="1" id="KW-0472">Membrane</keyword>
<protein>
    <submittedName>
        <fullName evidence="2">Uncharacterized protein</fullName>
    </submittedName>
</protein>
<evidence type="ECO:0000256" key="1">
    <source>
        <dbReference type="SAM" id="Phobius"/>
    </source>
</evidence>
<organism evidence="2 3">
    <name type="scientific">Corchorus olitorius</name>
    <dbReference type="NCBI Taxonomy" id="93759"/>
    <lineage>
        <taxon>Eukaryota</taxon>
        <taxon>Viridiplantae</taxon>
        <taxon>Streptophyta</taxon>
        <taxon>Embryophyta</taxon>
        <taxon>Tracheophyta</taxon>
        <taxon>Spermatophyta</taxon>
        <taxon>Magnoliopsida</taxon>
        <taxon>eudicotyledons</taxon>
        <taxon>Gunneridae</taxon>
        <taxon>Pentapetalae</taxon>
        <taxon>rosids</taxon>
        <taxon>malvids</taxon>
        <taxon>Malvales</taxon>
        <taxon>Malvaceae</taxon>
        <taxon>Grewioideae</taxon>
        <taxon>Apeibeae</taxon>
        <taxon>Corchorus</taxon>
    </lineage>
</organism>
<feature type="transmembrane region" description="Helical" evidence="1">
    <location>
        <begin position="43"/>
        <end position="61"/>
    </location>
</feature>
<accession>A0A1R3G3Q5</accession>